<protein>
    <submittedName>
        <fullName evidence="2">Uncharacterized protein</fullName>
    </submittedName>
</protein>
<reference evidence="2" key="1">
    <citation type="submission" date="2018-05" db="EMBL/GenBank/DDBJ databases">
        <title>Whole genome of Theropithecus gelada.</title>
        <authorList>
            <person name="Chiou K.L."/>
            <person name="Snyder-Mackler N."/>
        </authorList>
    </citation>
    <scope>NUCLEOTIDE SEQUENCE [LARGE SCALE GENOMIC DNA]</scope>
</reference>
<name>A0A8D2FLW1_THEGE</name>
<dbReference type="Proteomes" id="UP000694411">
    <property type="component" value="Chromosome 5"/>
</dbReference>
<evidence type="ECO:0000313" key="3">
    <source>
        <dbReference type="Proteomes" id="UP000694411"/>
    </source>
</evidence>
<keyword evidence="3" id="KW-1185">Reference proteome</keyword>
<reference evidence="2" key="3">
    <citation type="submission" date="2025-09" db="UniProtKB">
        <authorList>
            <consortium name="Ensembl"/>
        </authorList>
    </citation>
    <scope>IDENTIFICATION</scope>
</reference>
<dbReference type="AlphaFoldDB" id="A0A8D2FLW1"/>
<organism evidence="2 3">
    <name type="scientific">Theropithecus gelada</name>
    <name type="common">Gelada baboon</name>
    <dbReference type="NCBI Taxonomy" id="9565"/>
    <lineage>
        <taxon>Eukaryota</taxon>
        <taxon>Metazoa</taxon>
        <taxon>Chordata</taxon>
        <taxon>Craniata</taxon>
        <taxon>Vertebrata</taxon>
        <taxon>Euteleostomi</taxon>
        <taxon>Mammalia</taxon>
        <taxon>Eutheria</taxon>
        <taxon>Euarchontoglires</taxon>
        <taxon>Primates</taxon>
        <taxon>Haplorrhini</taxon>
        <taxon>Catarrhini</taxon>
        <taxon>Cercopithecidae</taxon>
        <taxon>Cercopithecinae</taxon>
        <taxon>Theropithecus</taxon>
    </lineage>
</organism>
<evidence type="ECO:0000256" key="1">
    <source>
        <dbReference type="SAM" id="MobiDB-lite"/>
    </source>
</evidence>
<feature type="region of interest" description="Disordered" evidence="1">
    <location>
        <begin position="21"/>
        <end position="42"/>
    </location>
</feature>
<evidence type="ECO:0000313" key="2">
    <source>
        <dbReference type="Ensembl" id="ENSTGEP00000022921.1"/>
    </source>
</evidence>
<proteinExistence type="predicted"/>
<reference evidence="2" key="2">
    <citation type="submission" date="2025-08" db="UniProtKB">
        <authorList>
            <consortium name="Ensembl"/>
        </authorList>
    </citation>
    <scope>IDENTIFICATION</scope>
</reference>
<dbReference type="Ensembl" id="ENSTGET00000027359.1">
    <property type="protein sequence ID" value="ENSTGEP00000022921.1"/>
    <property type="gene ID" value="ENSTGEG00000018552.1"/>
</dbReference>
<sequence>LTRTYLNFFFPKGLIKKNMKKQKNTQTVKGKCQDDGFSPAAHKQRDLEIMEVKQKRENEKEEEPK</sequence>
<accession>A0A8D2FLW1</accession>